<feature type="domain" description="EIF2B subunit epsilon/gamma LbH" evidence="7">
    <location>
        <begin position="285"/>
        <end position="369"/>
    </location>
</feature>
<dbReference type="SUPFAM" id="SSF51161">
    <property type="entry name" value="Trimeric LpxA-like enzymes"/>
    <property type="match status" value="1"/>
</dbReference>
<keyword evidence="2" id="KW-0963">Cytoplasm</keyword>
<evidence type="ECO:0000259" key="6">
    <source>
        <dbReference type="Pfam" id="PF00483"/>
    </source>
</evidence>
<dbReference type="InterPro" id="IPR011004">
    <property type="entry name" value="Trimer_LpxA-like_sf"/>
</dbReference>
<protein>
    <submittedName>
        <fullName evidence="8">Uncharacterized protein</fullName>
    </submittedName>
</protein>
<dbReference type="PANTHER" id="PTHR22572">
    <property type="entry name" value="SUGAR-1-PHOSPHATE GUANYL TRANSFERASE"/>
    <property type="match status" value="1"/>
</dbReference>
<evidence type="ECO:0000256" key="5">
    <source>
        <dbReference type="SAM" id="MobiDB-lite"/>
    </source>
</evidence>
<proteinExistence type="predicted"/>
<dbReference type="InterPro" id="IPR050486">
    <property type="entry name" value="Mannose-1P_guanyltransferase"/>
</dbReference>
<dbReference type="SUPFAM" id="SSF53448">
    <property type="entry name" value="Nucleotide-diphospho-sugar transferases"/>
    <property type="match status" value="1"/>
</dbReference>
<feature type="region of interest" description="Disordered" evidence="5">
    <location>
        <begin position="1"/>
        <end position="22"/>
    </location>
</feature>
<keyword evidence="4" id="KW-0648">Protein biosynthesis</keyword>
<evidence type="ECO:0000256" key="3">
    <source>
        <dbReference type="ARBA" id="ARBA00022540"/>
    </source>
</evidence>
<evidence type="ECO:0000256" key="1">
    <source>
        <dbReference type="ARBA" id="ARBA00004514"/>
    </source>
</evidence>
<accession>A0A6J4V6Z8</accession>
<dbReference type="Gene3D" id="2.160.10.10">
    <property type="entry name" value="Hexapeptide repeat proteins"/>
    <property type="match status" value="1"/>
</dbReference>
<name>A0A6J4V6Z8_9BACT</name>
<dbReference type="Pfam" id="PF00483">
    <property type="entry name" value="NTP_transferase"/>
    <property type="match status" value="1"/>
</dbReference>
<dbReference type="InterPro" id="IPR056764">
    <property type="entry name" value="LbH_EIF2B3/5"/>
</dbReference>
<dbReference type="AlphaFoldDB" id="A0A6J4V6Z8"/>
<keyword evidence="3" id="KW-0396">Initiation factor</keyword>
<dbReference type="InterPro" id="IPR029044">
    <property type="entry name" value="Nucleotide-diphossugar_trans"/>
</dbReference>
<gene>
    <name evidence="8" type="ORF">AVDCRST_MAG70-2237</name>
</gene>
<evidence type="ECO:0000256" key="4">
    <source>
        <dbReference type="ARBA" id="ARBA00022917"/>
    </source>
</evidence>
<dbReference type="Gene3D" id="3.90.550.10">
    <property type="entry name" value="Spore Coat Polysaccharide Biosynthesis Protein SpsA, Chain A"/>
    <property type="match status" value="1"/>
</dbReference>
<dbReference type="Pfam" id="PF25084">
    <property type="entry name" value="LbH_EIF2B"/>
    <property type="match status" value="1"/>
</dbReference>
<dbReference type="InterPro" id="IPR005835">
    <property type="entry name" value="NTP_transferase_dom"/>
</dbReference>
<organism evidence="8">
    <name type="scientific">uncultured Thermomicrobiales bacterium</name>
    <dbReference type="NCBI Taxonomy" id="1645740"/>
    <lineage>
        <taxon>Bacteria</taxon>
        <taxon>Pseudomonadati</taxon>
        <taxon>Thermomicrobiota</taxon>
        <taxon>Thermomicrobia</taxon>
        <taxon>Thermomicrobiales</taxon>
        <taxon>environmental samples</taxon>
    </lineage>
</organism>
<dbReference type="EMBL" id="CADCWH010000360">
    <property type="protein sequence ID" value="CAA9568159.1"/>
    <property type="molecule type" value="Genomic_DNA"/>
</dbReference>
<evidence type="ECO:0000313" key="8">
    <source>
        <dbReference type="EMBL" id="CAA9568159.1"/>
    </source>
</evidence>
<evidence type="ECO:0000259" key="7">
    <source>
        <dbReference type="Pfam" id="PF25084"/>
    </source>
</evidence>
<dbReference type="CDD" id="cd04181">
    <property type="entry name" value="NTP_transferase"/>
    <property type="match status" value="1"/>
</dbReference>
<feature type="domain" description="Nucleotidyl transferase" evidence="6">
    <location>
        <begin position="28"/>
        <end position="257"/>
    </location>
</feature>
<sequence>MPSESPRPLGVDHPGAISRSPGEPPIEAIILVGGLGTRLRPLTLTTPKPMIPVMNRPFLEHVVRWLAGHGVDHLIFSTYHLPEPIQTHFGDGSLFGLAIDYSQEDQALGTAGALKHAEPLLRDDRFIIFNGDILTDVDLTALMAHHRQTGAVATVALAEVADPSAYGMVVLDGADRVLRWVEKPSPAEAVSPWVNLGGSVLERRALDVLPAGEVRSLERDLYPALIASSESVAGFRTHAFWRDLGTPERYRAAHDEALRGQVALPSVQPDLVTADRFPGVRVFGPVTVGPGTTIGSGTRLIGPACIGPDCAIGRLCTVDRAVLWSGVTLGDRTTVSQAILGDGVAVGPGCDLSGDAVVGAGARVGAGNTLANGIRIAPGAELADGVLGFDPR</sequence>
<evidence type="ECO:0000256" key="2">
    <source>
        <dbReference type="ARBA" id="ARBA00022490"/>
    </source>
</evidence>
<comment type="subcellular location">
    <subcellularLocation>
        <location evidence="1">Cytoplasm</location>
        <location evidence="1">Cytosol</location>
    </subcellularLocation>
</comment>
<reference evidence="8" key="1">
    <citation type="submission" date="2020-02" db="EMBL/GenBank/DDBJ databases">
        <authorList>
            <person name="Meier V. D."/>
        </authorList>
    </citation>
    <scope>NUCLEOTIDE SEQUENCE</scope>
    <source>
        <strain evidence="8">AVDCRST_MAG70</strain>
    </source>
</reference>